<proteinExistence type="predicted"/>
<organism evidence="4 5">
    <name type="scientific">Mycena chlorophos</name>
    <name type="common">Agaric fungus</name>
    <name type="synonym">Agaricus chlorophos</name>
    <dbReference type="NCBI Taxonomy" id="658473"/>
    <lineage>
        <taxon>Eukaryota</taxon>
        <taxon>Fungi</taxon>
        <taxon>Dikarya</taxon>
        <taxon>Basidiomycota</taxon>
        <taxon>Agaricomycotina</taxon>
        <taxon>Agaricomycetes</taxon>
        <taxon>Agaricomycetidae</taxon>
        <taxon>Agaricales</taxon>
        <taxon>Marasmiineae</taxon>
        <taxon>Mycenaceae</taxon>
        <taxon>Mycena</taxon>
    </lineage>
</organism>
<keyword evidence="2" id="KW-0812">Transmembrane</keyword>
<dbReference type="CDD" id="cd09917">
    <property type="entry name" value="F-box_SF"/>
    <property type="match status" value="1"/>
</dbReference>
<dbReference type="Pfam" id="PF00646">
    <property type="entry name" value="F-box"/>
    <property type="match status" value="1"/>
</dbReference>
<feature type="transmembrane region" description="Helical" evidence="2">
    <location>
        <begin position="376"/>
        <end position="398"/>
    </location>
</feature>
<evidence type="ECO:0000256" key="1">
    <source>
        <dbReference type="SAM" id="MobiDB-lite"/>
    </source>
</evidence>
<keyword evidence="5" id="KW-1185">Reference proteome</keyword>
<name>A0ABQ0L609_MYCCL</name>
<feature type="compositionally biased region" description="Basic residues" evidence="1">
    <location>
        <begin position="559"/>
        <end position="569"/>
    </location>
</feature>
<evidence type="ECO:0000313" key="5">
    <source>
        <dbReference type="Proteomes" id="UP000815677"/>
    </source>
</evidence>
<dbReference type="PROSITE" id="PS50181">
    <property type="entry name" value="FBOX"/>
    <property type="match status" value="1"/>
</dbReference>
<evidence type="ECO:0000313" key="4">
    <source>
        <dbReference type="EMBL" id="GAT46594.1"/>
    </source>
</evidence>
<dbReference type="EMBL" id="DF842602">
    <property type="protein sequence ID" value="GAT46594.1"/>
    <property type="molecule type" value="Genomic_DNA"/>
</dbReference>
<reference evidence="4" key="1">
    <citation type="submission" date="2014-09" db="EMBL/GenBank/DDBJ databases">
        <title>Genome sequence of the luminous mushroom Mycena chlorophos for searching fungal bioluminescence genes.</title>
        <authorList>
            <person name="Tanaka Y."/>
            <person name="Kasuga D."/>
            <person name="Oba Y."/>
            <person name="Hase S."/>
            <person name="Sato K."/>
            <person name="Oba Y."/>
            <person name="Sakakibara Y."/>
        </authorList>
    </citation>
    <scope>NUCLEOTIDE SEQUENCE</scope>
</reference>
<sequence>MLFLDIPPELLIRILLHAEAESIRICTQVCNSLRILVQGPVALRYIMALNAAGVVENLAFSHAPTSERLTALELRESARARMEVSWKQSFSFSFIANMNELSDGFYCAGEAYEMEAYLLPLPIRQNTRPKWESLELISTEEAVLSHRIIDINISVKDDLLVAAKYTPSAGHGGGEVSLYPYCFSTSSLHPLATGAIKVMDVPPPCLPYVALDVAGDLVVYVVLLHGFDPSYGWPLADDRVFVYNWKTGDLKKEISAPPRSYLGRVFLTLDTIVLVNMLSPALEIWDLTSSDSTPSLVLQLPPLQTDFIITEAAARCSHNPHPTTPSSGSLRHDLAFAPDPDAAIIYFTFSIESPQPEDKRCLIRLAGISRFSSARFLVAMAGIMTGWQWTSFAFWVFWRVDREDLWTFFILVMPFRNLEYTPSALDATRAGPGTARAAQTMRRRLWVVRWMLWRKGRIAGRLRSFWESVHDSGFVASQCRGSFRQHDPPPTTPRGMYKQFSVRLNLMASSSGTDNDYGGPIRSYPSDSNWAGTKCGKATSRVNASRFQVVVARGPYLHERRRRRRRKNAKAMPTQQCRQSRRRCAS</sequence>
<evidence type="ECO:0000256" key="2">
    <source>
        <dbReference type="SAM" id="Phobius"/>
    </source>
</evidence>
<dbReference type="InterPro" id="IPR001810">
    <property type="entry name" value="F-box_dom"/>
</dbReference>
<feature type="domain" description="F-box" evidence="3">
    <location>
        <begin position="1"/>
        <end position="46"/>
    </location>
</feature>
<accession>A0ABQ0L609</accession>
<gene>
    <name evidence="4" type="ORF">MCHLO_04102</name>
</gene>
<keyword evidence="2" id="KW-0472">Membrane</keyword>
<dbReference type="Proteomes" id="UP000815677">
    <property type="component" value="Unassembled WGS sequence"/>
</dbReference>
<keyword evidence="2" id="KW-1133">Transmembrane helix</keyword>
<dbReference type="InterPro" id="IPR036047">
    <property type="entry name" value="F-box-like_dom_sf"/>
</dbReference>
<evidence type="ECO:0000259" key="3">
    <source>
        <dbReference type="PROSITE" id="PS50181"/>
    </source>
</evidence>
<feature type="region of interest" description="Disordered" evidence="1">
    <location>
        <begin position="556"/>
        <end position="586"/>
    </location>
</feature>
<protein>
    <recommendedName>
        <fullName evidence="3">F-box domain-containing protein</fullName>
    </recommendedName>
</protein>
<dbReference type="SUPFAM" id="SSF81383">
    <property type="entry name" value="F-box domain"/>
    <property type="match status" value="1"/>
</dbReference>